<dbReference type="InterPro" id="IPR017441">
    <property type="entry name" value="Protein_kinase_ATP_BS"/>
</dbReference>
<protein>
    <submittedName>
        <fullName evidence="10">Kinase-like protein</fullName>
    </submittedName>
</protein>
<evidence type="ECO:0000256" key="1">
    <source>
        <dbReference type="ARBA" id="ARBA00022527"/>
    </source>
</evidence>
<evidence type="ECO:0000256" key="7">
    <source>
        <dbReference type="RuleBase" id="RU000304"/>
    </source>
</evidence>
<accession>A0A8E2AG69</accession>
<feature type="compositionally biased region" description="Basic and acidic residues" evidence="8">
    <location>
        <begin position="392"/>
        <end position="417"/>
    </location>
</feature>
<keyword evidence="2" id="KW-0808">Transferase</keyword>
<dbReference type="PANTHER" id="PTHR24349">
    <property type="entry name" value="SERINE/THREONINE-PROTEIN KINASE"/>
    <property type="match status" value="1"/>
</dbReference>
<evidence type="ECO:0000259" key="9">
    <source>
        <dbReference type="PROSITE" id="PS50011"/>
    </source>
</evidence>
<organism evidence="10 11">
    <name type="scientific">Obba rivulosa</name>
    <dbReference type="NCBI Taxonomy" id="1052685"/>
    <lineage>
        <taxon>Eukaryota</taxon>
        <taxon>Fungi</taxon>
        <taxon>Dikarya</taxon>
        <taxon>Basidiomycota</taxon>
        <taxon>Agaricomycotina</taxon>
        <taxon>Agaricomycetes</taxon>
        <taxon>Polyporales</taxon>
        <taxon>Gelatoporiaceae</taxon>
        <taxon>Obba</taxon>
    </lineage>
</organism>
<dbReference type="PROSITE" id="PS00108">
    <property type="entry name" value="PROTEIN_KINASE_ST"/>
    <property type="match status" value="1"/>
</dbReference>
<dbReference type="InterPro" id="IPR000719">
    <property type="entry name" value="Prot_kinase_dom"/>
</dbReference>
<dbReference type="GO" id="GO:0005524">
    <property type="term" value="F:ATP binding"/>
    <property type="evidence" value="ECO:0007669"/>
    <property type="project" value="UniProtKB-UniRule"/>
</dbReference>
<evidence type="ECO:0000256" key="6">
    <source>
        <dbReference type="PROSITE-ProRule" id="PRU10141"/>
    </source>
</evidence>
<keyword evidence="3 6" id="KW-0547">Nucleotide-binding</keyword>
<gene>
    <name evidence="10" type="ORF">OBBRIDRAFT_892093</name>
</gene>
<evidence type="ECO:0000256" key="3">
    <source>
        <dbReference type="ARBA" id="ARBA00022741"/>
    </source>
</evidence>
<dbReference type="EMBL" id="KV722776">
    <property type="protein sequence ID" value="OCH83883.1"/>
    <property type="molecule type" value="Genomic_DNA"/>
</dbReference>
<evidence type="ECO:0000256" key="2">
    <source>
        <dbReference type="ARBA" id="ARBA00022679"/>
    </source>
</evidence>
<feature type="domain" description="Protein kinase" evidence="9">
    <location>
        <begin position="16"/>
        <end position="287"/>
    </location>
</feature>
<name>A0A8E2AG69_9APHY</name>
<keyword evidence="11" id="KW-1185">Reference proteome</keyword>
<proteinExistence type="inferred from homology"/>
<dbReference type="OrthoDB" id="541276at2759"/>
<keyword evidence="5 6" id="KW-0067">ATP-binding</keyword>
<evidence type="ECO:0000313" key="10">
    <source>
        <dbReference type="EMBL" id="OCH83883.1"/>
    </source>
</evidence>
<keyword evidence="1 7" id="KW-0723">Serine/threonine-protein kinase</keyword>
<evidence type="ECO:0000256" key="8">
    <source>
        <dbReference type="SAM" id="MobiDB-lite"/>
    </source>
</evidence>
<evidence type="ECO:0000256" key="5">
    <source>
        <dbReference type="ARBA" id="ARBA00022840"/>
    </source>
</evidence>
<dbReference type="SMART" id="SM00220">
    <property type="entry name" value="S_TKc"/>
    <property type="match status" value="1"/>
</dbReference>
<feature type="region of interest" description="Disordered" evidence="8">
    <location>
        <begin position="382"/>
        <end position="417"/>
    </location>
</feature>
<dbReference type="InterPro" id="IPR050205">
    <property type="entry name" value="CDPK_Ser/Thr_kinases"/>
</dbReference>
<evidence type="ECO:0000313" key="11">
    <source>
        <dbReference type="Proteomes" id="UP000250043"/>
    </source>
</evidence>
<feature type="compositionally biased region" description="Polar residues" evidence="8">
    <location>
        <begin position="382"/>
        <end position="391"/>
    </location>
</feature>
<dbReference type="PROSITE" id="PS50011">
    <property type="entry name" value="PROTEIN_KINASE_DOM"/>
    <property type="match status" value="1"/>
</dbReference>
<comment type="similarity">
    <text evidence="7">Belongs to the protein kinase superfamily.</text>
</comment>
<dbReference type="PROSITE" id="PS00107">
    <property type="entry name" value="PROTEIN_KINASE_ATP"/>
    <property type="match status" value="1"/>
</dbReference>
<dbReference type="Gene3D" id="1.10.510.10">
    <property type="entry name" value="Transferase(Phosphotransferase) domain 1"/>
    <property type="match status" value="1"/>
</dbReference>
<feature type="binding site" evidence="6">
    <location>
        <position position="53"/>
    </location>
    <ligand>
        <name>ATP</name>
        <dbReference type="ChEBI" id="CHEBI:30616"/>
    </ligand>
</feature>
<dbReference type="SUPFAM" id="SSF56112">
    <property type="entry name" value="Protein kinase-like (PK-like)"/>
    <property type="match status" value="1"/>
</dbReference>
<sequence length="488" mass="55127">MDTSLVGLTLTLDAEYELDARLGAGSFGAVYRARALTSPASAPVYRAVKAIRKDPSRPDSVETVRREAMLHTRVTDIPGVVNVHGAWEDDEHVYIMLDYCAGGELYDWIEEDEFQGDDEHVRDIFVQILDAVRACHEKAVYHRDLKPENILCNEDGTEVYIADFGLATDRKRSIRFGVGSAAYMSPECIGEEYNHTAYLTRSSDIWALGIILVNLIAGRNPWRTARLEDKQFWRFLGSIDEETNFWEHLGVSEEVAVMLDRVFEMEPEMRLSIEEMREEVLSIRAFFAPQRVDTDPEKVFWRLACPLDVSLGVHESEFLHVRCHEYDTEPEMGDPDEIIVSEHDVYADADENSSDEDPDDDEMSLAVINIVLPVLEAADQLTSEDPSYTTSAEHDSEAGRKNEARVESANEPRKHEALRVDDEMPQAVLDVVMPVLEAAEQLVSAEPSDTAGAEGKLERRHIERKKPLRVAGRVFGRLGAAAMWVMRR</sequence>
<dbReference type="Pfam" id="PF00069">
    <property type="entry name" value="Pkinase"/>
    <property type="match status" value="1"/>
</dbReference>
<dbReference type="GO" id="GO:0004674">
    <property type="term" value="F:protein serine/threonine kinase activity"/>
    <property type="evidence" value="ECO:0007669"/>
    <property type="project" value="UniProtKB-KW"/>
</dbReference>
<evidence type="ECO:0000256" key="4">
    <source>
        <dbReference type="ARBA" id="ARBA00022777"/>
    </source>
</evidence>
<dbReference type="Proteomes" id="UP000250043">
    <property type="component" value="Unassembled WGS sequence"/>
</dbReference>
<dbReference type="InterPro" id="IPR011009">
    <property type="entry name" value="Kinase-like_dom_sf"/>
</dbReference>
<reference evidence="10 11" key="1">
    <citation type="submission" date="2016-07" db="EMBL/GenBank/DDBJ databases">
        <title>Draft genome of the white-rot fungus Obba rivulosa 3A-2.</title>
        <authorList>
            <consortium name="DOE Joint Genome Institute"/>
            <person name="Miettinen O."/>
            <person name="Riley R."/>
            <person name="Acob R."/>
            <person name="Barry K."/>
            <person name="Cullen D."/>
            <person name="De Vries R."/>
            <person name="Hainaut M."/>
            <person name="Hatakka A."/>
            <person name="Henrissat B."/>
            <person name="Hilden K."/>
            <person name="Kuo R."/>
            <person name="Labutti K."/>
            <person name="Lipzen A."/>
            <person name="Makela M.R."/>
            <person name="Sandor L."/>
            <person name="Spatafora J.W."/>
            <person name="Grigoriev I.V."/>
            <person name="Hibbett D.S."/>
        </authorList>
    </citation>
    <scope>NUCLEOTIDE SEQUENCE [LARGE SCALE GENOMIC DNA]</scope>
    <source>
        <strain evidence="10 11">3A-2</strain>
    </source>
</reference>
<dbReference type="InterPro" id="IPR008271">
    <property type="entry name" value="Ser/Thr_kinase_AS"/>
</dbReference>
<dbReference type="AlphaFoldDB" id="A0A8E2AG69"/>
<keyword evidence="4 10" id="KW-0418">Kinase</keyword>